<evidence type="ECO:0000256" key="1">
    <source>
        <dbReference type="ARBA" id="ARBA00004613"/>
    </source>
</evidence>
<dbReference type="NCBIfam" id="TIGR01414">
    <property type="entry name" value="autotrans_barl"/>
    <property type="match status" value="1"/>
</dbReference>
<proteinExistence type="predicted"/>
<protein>
    <submittedName>
        <fullName evidence="6">Autotransporter outer membrane beta-barrel domain-containing protein</fullName>
    </submittedName>
</protein>
<name>A0AAU7Q5L0_9GAMM</name>
<sequence length="636" mass="65189">MNFIANQRFQGKHGRTAENKIDGGDGLLINPLLRRASLEKVVAIGGAGHKGGHGITAEGGLKTFLIDGSAITGGAAKKFRNPPFDAASDGNAPVGGDGVRCRAISSQGVEIAVNNSTITGGAGAYGSGNAGKPSSAGGGIKVIGAARITLNNASVASGSLGGNLGGEAGAIAADGGAVTVVKSLVKSHGGAAIHSKGPVEISVDESSILDGGDKGGIGILADHNSNVELSGTVKGGRHAVLFTGDNNQLSLRHGVNLRGNIAAAGKNNRLNLMSGERDENSFDLGLIGLADNRQGFSELHKTGAGDWTLQNNNTLAGGLEKVTVAGGSLTLDKTAVLTAGKVYNAPGAYFGGSGVLKGAVKNAGTLFMGKIKSSAPFQTLTLDGDYHGEDGSLILFNTRLGDDASLTDKLIVRGAVSGHSQLQITNLAGAGAATNKGILIIEAQDADPAAEIFSLRHRVVAGAYDYFLKREGNNWLLTTDTLLSPSVSETFSAEPAPAPLPPPKPPRTFTYKGPENDVAAEDVTLAETKLMEANAAETNQDLVTVITTTTRLGATPDGQAETSHDNVVLITDHAVSSADSTDRSPSSEETTAMGRSLSPEETTATDRSLPLKKPSRRTGCFLLRKPSRWTARALLK</sequence>
<dbReference type="PANTHER" id="PTHR12338">
    <property type="entry name" value="AUTOTRANSPORTER"/>
    <property type="match status" value="1"/>
</dbReference>
<dbReference type="AlphaFoldDB" id="A0AAU7Q5L0"/>
<dbReference type="GO" id="GO:0019867">
    <property type="term" value="C:outer membrane"/>
    <property type="evidence" value="ECO:0007669"/>
    <property type="project" value="InterPro"/>
</dbReference>
<comment type="subcellular location">
    <subcellularLocation>
        <location evidence="1">Secreted</location>
    </subcellularLocation>
</comment>
<dbReference type="Gene3D" id="2.160.20.20">
    <property type="match status" value="1"/>
</dbReference>
<dbReference type="InterPro" id="IPR050909">
    <property type="entry name" value="Bact_Autotransporter_VF"/>
</dbReference>
<dbReference type="SUPFAM" id="SSF51126">
    <property type="entry name" value="Pectin lyase-like"/>
    <property type="match status" value="1"/>
</dbReference>
<feature type="domain" description="Autochaperone" evidence="5">
    <location>
        <begin position="364"/>
        <end position="468"/>
    </location>
</feature>
<dbReference type="PANTHER" id="PTHR12338:SF8">
    <property type="entry name" value="HEME_HEMOPEXIN-BINDING PROTEIN"/>
    <property type="match status" value="1"/>
</dbReference>
<evidence type="ECO:0000259" key="5">
    <source>
        <dbReference type="Pfam" id="PF18883"/>
    </source>
</evidence>
<keyword evidence="2" id="KW-0964">Secreted</keyword>
<gene>
    <name evidence="6" type="ORF">ABK905_14110</name>
</gene>
<dbReference type="InterPro" id="IPR043990">
    <property type="entry name" value="AC_1"/>
</dbReference>
<dbReference type="GO" id="GO:0005576">
    <property type="term" value="C:extracellular region"/>
    <property type="evidence" value="ECO:0007669"/>
    <property type="project" value="UniProtKB-SubCell"/>
</dbReference>
<dbReference type="InterPro" id="IPR012332">
    <property type="entry name" value="Autotransporter_pectin_lyase_C"/>
</dbReference>
<organism evidence="6">
    <name type="scientific">Acerihabitans sp. KWT182</name>
    <dbReference type="NCBI Taxonomy" id="3157919"/>
    <lineage>
        <taxon>Bacteria</taxon>
        <taxon>Pseudomonadati</taxon>
        <taxon>Pseudomonadota</taxon>
        <taxon>Gammaproteobacteria</taxon>
        <taxon>Enterobacterales</taxon>
        <taxon>Pectobacteriaceae</taxon>
        <taxon>Acerihabitans</taxon>
    </lineage>
</organism>
<evidence type="ECO:0000256" key="3">
    <source>
        <dbReference type="ARBA" id="ARBA00022729"/>
    </source>
</evidence>
<accession>A0AAU7Q5L0</accession>
<evidence type="ECO:0000313" key="6">
    <source>
        <dbReference type="EMBL" id="XBS68022.1"/>
    </source>
</evidence>
<dbReference type="Pfam" id="PF18883">
    <property type="entry name" value="AC_1"/>
    <property type="match status" value="1"/>
</dbReference>
<reference evidence="6" key="1">
    <citation type="submission" date="2024-06" db="EMBL/GenBank/DDBJ databases">
        <authorList>
            <person name="Coelho C."/>
            <person name="Bento M."/>
            <person name="Garcia E."/>
            <person name="Camelo A."/>
            <person name="Brandao I."/>
            <person name="Espirito Santo C."/>
            <person name="Trovao J."/>
            <person name="Verissimo A."/>
            <person name="Costa J."/>
            <person name="Tiago I."/>
        </authorList>
    </citation>
    <scope>NUCLEOTIDE SEQUENCE</scope>
    <source>
        <strain evidence="6">KWT182</strain>
    </source>
</reference>
<keyword evidence="3" id="KW-0732">Signal</keyword>
<evidence type="ECO:0000256" key="4">
    <source>
        <dbReference type="SAM" id="MobiDB-lite"/>
    </source>
</evidence>
<feature type="region of interest" description="Disordered" evidence="4">
    <location>
        <begin position="574"/>
        <end position="617"/>
    </location>
</feature>
<dbReference type="InterPro" id="IPR006315">
    <property type="entry name" value="OM_autotransptr_brl_dom"/>
</dbReference>
<dbReference type="EMBL" id="CP157947">
    <property type="protein sequence ID" value="XBS68022.1"/>
    <property type="molecule type" value="Genomic_DNA"/>
</dbReference>
<evidence type="ECO:0000256" key="2">
    <source>
        <dbReference type="ARBA" id="ARBA00022525"/>
    </source>
</evidence>
<dbReference type="CDD" id="cd01344">
    <property type="entry name" value="PL2_Passenger_AT"/>
    <property type="match status" value="1"/>
</dbReference>
<dbReference type="InterPro" id="IPR011050">
    <property type="entry name" value="Pectin_lyase_fold/virulence"/>
</dbReference>